<accession>Q96233</accession>
<feature type="domain" description="Bet v I/Major latex protein" evidence="3">
    <location>
        <begin position="2"/>
        <end position="153"/>
    </location>
</feature>
<dbReference type="PRINTS" id="PR00634">
    <property type="entry name" value="BETALLERGEN"/>
</dbReference>
<organism evidence="4">
    <name type="scientific">Asparagus officinalis</name>
    <name type="common">Garden asparagus</name>
    <dbReference type="NCBI Taxonomy" id="4686"/>
    <lineage>
        <taxon>Eukaryota</taxon>
        <taxon>Viridiplantae</taxon>
        <taxon>Streptophyta</taxon>
        <taxon>Embryophyta</taxon>
        <taxon>Tracheophyta</taxon>
        <taxon>Spermatophyta</taxon>
        <taxon>Magnoliopsida</taxon>
        <taxon>Liliopsida</taxon>
        <taxon>Asparagales</taxon>
        <taxon>Asparagaceae</taxon>
        <taxon>Asparagoideae</taxon>
        <taxon>Asparagus</taxon>
    </lineage>
</organism>
<dbReference type="InterPro" id="IPR023393">
    <property type="entry name" value="START-like_dom_sf"/>
</dbReference>
<evidence type="ECO:0000313" key="4">
    <source>
        <dbReference type="EMBL" id="AAB09084.1"/>
    </source>
</evidence>
<dbReference type="GO" id="GO:0009738">
    <property type="term" value="P:abscisic acid-activated signaling pathway"/>
    <property type="evidence" value="ECO:0007669"/>
    <property type="project" value="InterPro"/>
</dbReference>
<evidence type="ECO:0000256" key="2">
    <source>
        <dbReference type="RuleBase" id="RU000409"/>
    </source>
</evidence>
<comment type="similarity">
    <text evidence="1 2">Belongs to the BetVI family.</text>
</comment>
<name>Q96233_ASPOF</name>
<dbReference type="GO" id="GO:0005634">
    <property type="term" value="C:nucleus"/>
    <property type="evidence" value="ECO:0007669"/>
    <property type="project" value="TreeGrafter"/>
</dbReference>
<evidence type="ECO:0000259" key="3">
    <source>
        <dbReference type="Pfam" id="PF00407"/>
    </source>
</evidence>
<dbReference type="InterPro" id="IPR000916">
    <property type="entry name" value="Bet_v_I/MLP"/>
</dbReference>
<dbReference type="Pfam" id="PF00407">
    <property type="entry name" value="Bet_v_1"/>
    <property type="match status" value="1"/>
</dbReference>
<dbReference type="GO" id="GO:0010427">
    <property type="term" value="F:abscisic acid binding"/>
    <property type="evidence" value="ECO:0007669"/>
    <property type="project" value="InterPro"/>
</dbReference>
<dbReference type="PROSITE" id="PS00451">
    <property type="entry name" value="PATHOGENESIS_BETVI"/>
    <property type="match status" value="1"/>
</dbReference>
<dbReference type="InterPro" id="IPR024949">
    <property type="entry name" value="Bet_v_I_allergen"/>
</dbReference>
<dbReference type="AlphaFoldDB" id="Q96233"/>
<dbReference type="Gene3D" id="3.30.530.20">
    <property type="match status" value="1"/>
</dbReference>
<dbReference type="GO" id="GO:0038023">
    <property type="term" value="F:signaling receptor activity"/>
    <property type="evidence" value="ECO:0007669"/>
    <property type="project" value="InterPro"/>
</dbReference>
<sequence length="159" mass="16842">MSSSAVSHEIESSVSAARLFKASMIEWHNLAPKILPEIVSSASVVAVDGGVGSIRQINFTSAMPFPYLKERLDFVDEANFECKSSLIEGGDLGTKLESASSHFKLVPSSNGGCVVKLEGIFKALPGVETTDEVAKGKEMMTNAIKAAEAYLVANPTAYA</sequence>
<dbReference type="CDD" id="cd07816">
    <property type="entry name" value="Bet_v1-like"/>
    <property type="match status" value="1"/>
</dbReference>
<reference evidence="4" key="1">
    <citation type="journal article" date="1996" name="Plant Cell Physiol.">
        <title>Partial characterization of a 17 kDa acidic protein, EFP, induced by thiocarbamate in the early flowering phase in Asparagus seedlings.</title>
        <authorList>
            <person name="Yeo D."/>
            <person name="Abe T."/>
            <person name="Abe H."/>
            <person name="Sakurai A."/>
            <person name="Takio K."/>
            <person name="Dohmae N."/>
            <person name="Takahashi N."/>
            <person name="Yoshida S."/>
        </authorList>
    </citation>
    <scope>NUCLEOTIDE SEQUENCE</scope>
    <source>
        <strain evidence="4">Mary Washington 500W</strain>
    </source>
</reference>
<dbReference type="PANTHER" id="PTHR31213:SF201">
    <property type="entry name" value="OS03G0300400 PROTEIN"/>
    <property type="match status" value="1"/>
</dbReference>
<dbReference type="PANTHER" id="PTHR31213">
    <property type="entry name" value="OS08G0374000 PROTEIN-RELATED"/>
    <property type="match status" value="1"/>
</dbReference>
<evidence type="ECO:0000256" key="1">
    <source>
        <dbReference type="ARBA" id="ARBA00009744"/>
    </source>
</evidence>
<dbReference type="SUPFAM" id="SSF55961">
    <property type="entry name" value="Bet v1-like"/>
    <property type="match status" value="1"/>
</dbReference>
<keyword evidence="2" id="KW-0568">Pathogenesis-related protein</keyword>
<dbReference type="EMBL" id="U69983">
    <property type="protein sequence ID" value="AAB09084.1"/>
    <property type="molecule type" value="mRNA"/>
</dbReference>
<protein>
    <submittedName>
        <fullName evidence="4">Early flowering protein 1</fullName>
    </submittedName>
</protein>
<proteinExistence type="evidence at transcript level"/>
<dbReference type="GO" id="GO:0004864">
    <property type="term" value="F:protein phosphatase inhibitor activity"/>
    <property type="evidence" value="ECO:0007669"/>
    <property type="project" value="InterPro"/>
</dbReference>
<keyword evidence="2" id="KW-0611">Plant defense</keyword>
<dbReference type="GO" id="GO:0005737">
    <property type="term" value="C:cytoplasm"/>
    <property type="evidence" value="ECO:0007669"/>
    <property type="project" value="TreeGrafter"/>
</dbReference>
<dbReference type="FunFam" id="3.30.530.20:FF:000007">
    <property type="entry name" value="Major pollen allergen Bet v 1-A"/>
    <property type="match status" value="1"/>
</dbReference>
<dbReference type="GO" id="GO:0006952">
    <property type="term" value="P:defense response"/>
    <property type="evidence" value="ECO:0007669"/>
    <property type="project" value="UniProtKB-KW"/>
</dbReference>
<dbReference type="InterPro" id="IPR050279">
    <property type="entry name" value="Plant_def-hormone_signal"/>
</dbReference>